<gene>
    <name evidence="1" type="ORF">ADL15_09705</name>
</gene>
<evidence type="ECO:0000313" key="2">
    <source>
        <dbReference type="Proteomes" id="UP000053244"/>
    </source>
</evidence>
<organism evidence="1 2">
    <name type="scientific">Actinoplanes awajinensis subsp. mycoplanecinus</name>
    <dbReference type="NCBI Taxonomy" id="135947"/>
    <lineage>
        <taxon>Bacteria</taxon>
        <taxon>Bacillati</taxon>
        <taxon>Actinomycetota</taxon>
        <taxon>Actinomycetes</taxon>
        <taxon>Micromonosporales</taxon>
        <taxon>Micromonosporaceae</taxon>
        <taxon>Actinoplanes</taxon>
    </lineage>
</organism>
<sequence>MVTRLTRLTVFLRTIGSLRSGNRDPGTIASEPDLAHAAGSGKIAVFAQDRRRGIRCSRWDCLAQQ</sequence>
<name>A0A0X3V403_9ACTN</name>
<reference evidence="1 2" key="1">
    <citation type="submission" date="2015-10" db="EMBL/GenBank/DDBJ databases">
        <authorList>
            <person name="Gilbert D.G."/>
        </authorList>
    </citation>
    <scope>NUCLEOTIDE SEQUENCE [LARGE SCALE GENOMIC DNA]</scope>
    <source>
        <strain evidence="1 2">NRRL B-16712</strain>
    </source>
</reference>
<dbReference type="EMBL" id="LLZH01000048">
    <property type="protein sequence ID" value="KUL39523.1"/>
    <property type="molecule type" value="Genomic_DNA"/>
</dbReference>
<dbReference type="AlphaFoldDB" id="A0A0X3V403"/>
<comment type="caution">
    <text evidence="1">The sequence shown here is derived from an EMBL/GenBank/DDBJ whole genome shotgun (WGS) entry which is preliminary data.</text>
</comment>
<protein>
    <submittedName>
        <fullName evidence="1">Uncharacterized protein</fullName>
    </submittedName>
</protein>
<accession>A0A0X3V403</accession>
<keyword evidence="2" id="KW-1185">Reference proteome</keyword>
<dbReference type="Proteomes" id="UP000053244">
    <property type="component" value="Unassembled WGS sequence"/>
</dbReference>
<proteinExistence type="predicted"/>
<evidence type="ECO:0000313" key="1">
    <source>
        <dbReference type="EMBL" id="KUL39523.1"/>
    </source>
</evidence>